<dbReference type="GO" id="GO:0030203">
    <property type="term" value="P:glycosaminoglycan metabolic process"/>
    <property type="evidence" value="ECO:0007669"/>
    <property type="project" value="TreeGrafter"/>
</dbReference>
<evidence type="ECO:0000256" key="9">
    <source>
        <dbReference type="SAM" id="SignalP"/>
    </source>
</evidence>
<dbReference type="Gene3D" id="3.20.20.80">
    <property type="entry name" value="Glycosidases"/>
    <property type="match status" value="1"/>
</dbReference>
<keyword evidence="4 11" id="KW-0378">Hydrolase</keyword>
<dbReference type="PANTHER" id="PTHR22600:SF57">
    <property type="entry name" value="BETA-N-ACETYLHEXOSAMINIDASE"/>
    <property type="match status" value="1"/>
</dbReference>
<comment type="catalytic activity">
    <reaction evidence="1">
        <text>Hydrolysis of terminal non-reducing N-acetyl-D-hexosamine residues in N-acetyl-beta-D-hexosaminides.</text>
        <dbReference type="EC" id="3.2.1.52"/>
    </reaction>
</comment>
<evidence type="ECO:0000256" key="8">
    <source>
        <dbReference type="PIRSR" id="PIRSR625705-1"/>
    </source>
</evidence>
<dbReference type="Pfam" id="PF02838">
    <property type="entry name" value="Glyco_hydro_20b"/>
    <property type="match status" value="1"/>
</dbReference>
<dbReference type="InterPro" id="IPR029018">
    <property type="entry name" value="Hex-like_dom2"/>
</dbReference>
<evidence type="ECO:0000256" key="5">
    <source>
        <dbReference type="ARBA" id="ARBA00023295"/>
    </source>
</evidence>
<dbReference type="SUPFAM" id="SSF55545">
    <property type="entry name" value="beta-N-acetylhexosaminidase-like domain"/>
    <property type="match status" value="1"/>
</dbReference>
<dbReference type="SMART" id="SM01081">
    <property type="entry name" value="CHB_HEX"/>
    <property type="match status" value="1"/>
</dbReference>
<dbReference type="SUPFAM" id="SSF81296">
    <property type="entry name" value="E set domains"/>
    <property type="match status" value="1"/>
</dbReference>
<dbReference type="PRINTS" id="PR00738">
    <property type="entry name" value="GLHYDRLASE20"/>
</dbReference>
<sequence length="839" mass="94851">MNFKKCLLIALFFPCATFAQQESSPYPVQDLHIKWTLKDNHYGGQKNSLSSFTLVNRSSKRLPAGNWSLYFNSIEELDLPAAGNATIEQINGDLFRLRPGKDFKGLNKGDSVVFDLVTKSVVKNFTDAPGGLYLVWDNQPNQGIKINHYDVKPPHESFKDVVSPLDYYNRNNKFASYQKNTLIKILPTPVFYEEHPGNFALNQTSLIATDPAFKNEADYFAAELQDLFKVKTTISSGVLKGKGIQLVKTDLKDDDYQLEVSPQSVIISAGSAQGAFYALQSLKSLLLTGKQEKNALIPCVSVKDGSRFKYRSLMVDVARNFHSKKEVFRILDLMALYKLNVFHFHLTDDEGWRLAIPGLPELTEVGAKRGHTLTTEKSLPPMYNSGPDTSEVLNRGFYTTADFMEILKYARQRHIEIVPEIETPGHARAAIKAMEARYRNYMAKGMKAEAEEYLLNDLKDSSVYRSAQYWNDNVICVAQPSVYRFLETITNSLQAMYQSAGIPLKTIHFGGDEVPQGVWEKSPLCLALMKQEKMKSTADLWSYYIGKLQQMLKPKGIVLSGWEEMGMRETSLDGEHKMVPNPLFVNDAFQLDVWNNIVGRGMEDLPYRLANMGYKVVLTCSSNFYLDMAYDRSLAEPGHSWAGYVPTEKLFSFIPYNYYKNSTEDSKGEPVTQDVFIGKDRLTDFGKSNILGIKGALWTEKVITPERLEYMLLPRLLGLAERAWAQDPAWAVEKDKIKAAALYEDSFADFYTRIGEIEFPKLDKIGARYRVPPVGVKVTDHKVSCNTEFPGFNIYYTTDGKEPSVKDKLYTQPFNQKGLLKFRAFNATGRGGNTTTVLN</sequence>
<dbReference type="Proteomes" id="UP000521017">
    <property type="component" value="Unassembled WGS sequence"/>
</dbReference>
<comment type="similarity">
    <text evidence="2">Belongs to the glycosyl hydrolase 20 family.</text>
</comment>
<dbReference type="SUPFAM" id="SSF49384">
    <property type="entry name" value="Carbohydrate-binding domain"/>
    <property type="match status" value="1"/>
</dbReference>
<evidence type="ECO:0000256" key="1">
    <source>
        <dbReference type="ARBA" id="ARBA00001231"/>
    </source>
</evidence>
<dbReference type="InterPro" id="IPR025705">
    <property type="entry name" value="Beta_hexosaminidase_sua/sub"/>
</dbReference>
<proteinExistence type="inferred from homology"/>
<evidence type="ECO:0000256" key="2">
    <source>
        <dbReference type="ARBA" id="ARBA00006285"/>
    </source>
</evidence>
<dbReference type="Gene3D" id="3.30.379.10">
    <property type="entry name" value="Chitobiase/beta-hexosaminidase domain 2-like"/>
    <property type="match status" value="1"/>
</dbReference>
<evidence type="ECO:0000259" key="10">
    <source>
        <dbReference type="SMART" id="SM01081"/>
    </source>
</evidence>
<feature type="signal peptide" evidence="9">
    <location>
        <begin position="1"/>
        <end position="19"/>
    </location>
</feature>
<comment type="caution">
    <text evidence="11">The sequence shown here is derived from an EMBL/GenBank/DDBJ whole genome shotgun (WGS) entry which is preliminary data.</text>
</comment>
<feature type="chain" id="PRO_5030996076" description="beta-N-acetylhexosaminidase" evidence="9">
    <location>
        <begin position="20"/>
        <end position="839"/>
    </location>
</feature>
<dbReference type="InterPro" id="IPR012291">
    <property type="entry name" value="CBM2_carb-bd_dom_sf"/>
</dbReference>
<accession>A0A7X0MH04</accession>
<dbReference type="InterPro" id="IPR013783">
    <property type="entry name" value="Ig-like_fold"/>
</dbReference>
<dbReference type="InterPro" id="IPR008965">
    <property type="entry name" value="CBM2/CBM3_carb-bd_dom_sf"/>
</dbReference>
<organism evidence="11 12">
    <name type="scientific">Pedobacter cryoconitis</name>
    <dbReference type="NCBI Taxonomy" id="188932"/>
    <lineage>
        <taxon>Bacteria</taxon>
        <taxon>Pseudomonadati</taxon>
        <taxon>Bacteroidota</taxon>
        <taxon>Sphingobacteriia</taxon>
        <taxon>Sphingobacteriales</taxon>
        <taxon>Sphingobacteriaceae</taxon>
        <taxon>Pedobacter</taxon>
    </lineage>
</organism>
<evidence type="ECO:0000256" key="7">
    <source>
        <dbReference type="ARBA" id="ARBA00033000"/>
    </source>
</evidence>
<dbReference type="GO" id="GO:0030247">
    <property type="term" value="F:polysaccharide binding"/>
    <property type="evidence" value="ECO:0007669"/>
    <property type="project" value="InterPro"/>
</dbReference>
<dbReference type="InterPro" id="IPR015882">
    <property type="entry name" value="HEX_bac_N"/>
</dbReference>
<dbReference type="Pfam" id="PF03174">
    <property type="entry name" value="CHB_HEX_C"/>
    <property type="match status" value="1"/>
</dbReference>
<dbReference type="CDD" id="cd02847">
    <property type="entry name" value="E_set_Chitobiase_C"/>
    <property type="match status" value="1"/>
</dbReference>
<dbReference type="AlphaFoldDB" id="A0A7X0MH04"/>
<dbReference type="Pfam" id="PF00728">
    <property type="entry name" value="Glyco_hydro_20"/>
    <property type="match status" value="1"/>
</dbReference>
<dbReference type="InterPro" id="IPR004866">
    <property type="entry name" value="CHB/HEX_N_dom"/>
</dbReference>
<dbReference type="InterPro" id="IPR004867">
    <property type="entry name" value="CHB_C_dom"/>
</dbReference>
<dbReference type="GO" id="GO:0004563">
    <property type="term" value="F:beta-N-acetylhexosaminidase activity"/>
    <property type="evidence" value="ECO:0007669"/>
    <property type="project" value="UniProtKB-EC"/>
</dbReference>
<dbReference type="InterPro" id="IPR017853">
    <property type="entry name" value="GH"/>
</dbReference>
<reference evidence="11 12" key="1">
    <citation type="submission" date="2020-08" db="EMBL/GenBank/DDBJ databases">
        <title>Genomic Encyclopedia of Type Strains, Phase IV (KMG-V): Genome sequencing to study the core and pangenomes of soil and plant-associated prokaryotes.</title>
        <authorList>
            <person name="Whitman W."/>
        </authorList>
    </citation>
    <scope>NUCLEOTIDE SEQUENCE [LARGE SCALE GENOMIC DNA]</scope>
    <source>
        <strain evidence="11 12">M2T3</strain>
    </source>
</reference>
<evidence type="ECO:0000256" key="4">
    <source>
        <dbReference type="ARBA" id="ARBA00022801"/>
    </source>
</evidence>
<evidence type="ECO:0000313" key="11">
    <source>
        <dbReference type="EMBL" id="MBB6498887.1"/>
    </source>
</evidence>
<dbReference type="RefSeq" id="WP_184623398.1">
    <property type="nucleotide sequence ID" value="NZ_JACHCC010000002.1"/>
</dbReference>
<evidence type="ECO:0000313" key="12">
    <source>
        <dbReference type="Proteomes" id="UP000521017"/>
    </source>
</evidence>
<dbReference type="Gene3D" id="2.60.40.290">
    <property type="match status" value="1"/>
</dbReference>
<dbReference type="SUPFAM" id="SSF51445">
    <property type="entry name" value="(Trans)glycosidases"/>
    <property type="match status" value="1"/>
</dbReference>
<keyword evidence="5 11" id="KW-0326">Glycosidase</keyword>
<protein>
    <recommendedName>
        <fullName evidence="3">beta-N-acetylhexosaminidase</fullName>
        <ecNumber evidence="3">3.2.1.52</ecNumber>
    </recommendedName>
    <alternativeName>
        <fullName evidence="6">Beta-N-acetylhexosaminidase</fullName>
    </alternativeName>
    <alternativeName>
        <fullName evidence="7">N-acetyl-beta-glucosaminidase</fullName>
    </alternativeName>
</protein>
<dbReference type="PANTHER" id="PTHR22600">
    <property type="entry name" value="BETA-HEXOSAMINIDASE"/>
    <property type="match status" value="1"/>
</dbReference>
<evidence type="ECO:0000256" key="3">
    <source>
        <dbReference type="ARBA" id="ARBA00012663"/>
    </source>
</evidence>
<dbReference type="EC" id="3.2.1.52" evidence="3"/>
<evidence type="ECO:0000256" key="6">
    <source>
        <dbReference type="ARBA" id="ARBA00030512"/>
    </source>
</evidence>
<dbReference type="InterPro" id="IPR015883">
    <property type="entry name" value="Glyco_hydro_20_cat"/>
</dbReference>
<dbReference type="Pfam" id="PF03173">
    <property type="entry name" value="CHB_HEX"/>
    <property type="match status" value="1"/>
</dbReference>
<feature type="domain" description="Chitobiase/beta-hexosaminidases N-terminal" evidence="10">
    <location>
        <begin position="29"/>
        <end position="179"/>
    </location>
</feature>
<dbReference type="GO" id="GO:0005975">
    <property type="term" value="P:carbohydrate metabolic process"/>
    <property type="evidence" value="ECO:0007669"/>
    <property type="project" value="InterPro"/>
</dbReference>
<dbReference type="EMBL" id="JACHCC010000002">
    <property type="protein sequence ID" value="MBB6498887.1"/>
    <property type="molecule type" value="Genomic_DNA"/>
</dbReference>
<gene>
    <name evidence="11" type="ORF">HDF25_001024</name>
</gene>
<dbReference type="Gene3D" id="2.60.40.10">
    <property type="entry name" value="Immunoglobulins"/>
    <property type="match status" value="1"/>
</dbReference>
<dbReference type="InterPro" id="IPR014756">
    <property type="entry name" value="Ig_E-set"/>
</dbReference>
<keyword evidence="9" id="KW-0732">Signal</keyword>
<feature type="active site" description="Proton donor" evidence="8">
    <location>
        <position position="513"/>
    </location>
</feature>
<dbReference type="GO" id="GO:0016020">
    <property type="term" value="C:membrane"/>
    <property type="evidence" value="ECO:0007669"/>
    <property type="project" value="TreeGrafter"/>
</dbReference>
<name>A0A7X0MH04_9SPHI</name>